<dbReference type="EMBL" id="JAYWIO010000008">
    <property type="protein sequence ID" value="KAK7247065.1"/>
    <property type="molecule type" value="Genomic_DNA"/>
</dbReference>
<dbReference type="AlphaFoldDB" id="A0AAN9HPV5"/>
<dbReference type="Proteomes" id="UP001372338">
    <property type="component" value="Unassembled WGS sequence"/>
</dbReference>
<organism evidence="1 2">
    <name type="scientific">Crotalaria pallida</name>
    <name type="common">Smooth rattlebox</name>
    <name type="synonym">Crotalaria striata</name>
    <dbReference type="NCBI Taxonomy" id="3830"/>
    <lineage>
        <taxon>Eukaryota</taxon>
        <taxon>Viridiplantae</taxon>
        <taxon>Streptophyta</taxon>
        <taxon>Embryophyta</taxon>
        <taxon>Tracheophyta</taxon>
        <taxon>Spermatophyta</taxon>
        <taxon>Magnoliopsida</taxon>
        <taxon>eudicotyledons</taxon>
        <taxon>Gunneridae</taxon>
        <taxon>Pentapetalae</taxon>
        <taxon>rosids</taxon>
        <taxon>fabids</taxon>
        <taxon>Fabales</taxon>
        <taxon>Fabaceae</taxon>
        <taxon>Papilionoideae</taxon>
        <taxon>50 kb inversion clade</taxon>
        <taxon>genistoids sensu lato</taxon>
        <taxon>core genistoids</taxon>
        <taxon>Crotalarieae</taxon>
        <taxon>Crotalaria</taxon>
    </lineage>
</organism>
<name>A0AAN9HPV5_CROPI</name>
<protein>
    <submittedName>
        <fullName evidence="1">Uncharacterized protein</fullName>
    </submittedName>
</protein>
<proteinExistence type="predicted"/>
<accession>A0AAN9HPV5</accession>
<comment type="caution">
    <text evidence="1">The sequence shown here is derived from an EMBL/GenBank/DDBJ whole genome shotgun (WGS) entry which is preliminary data.</text>
</comment>
<reference evidence="1 2" key="1">
    <citation type="submission" date="2024-01" db="EMBL/GenBank/DDBJ databases">
        <title>The genomes of 5 underutilized Papilionoideae crops provide insights into root nodulation and disease resistanc.</title>
        <authorList>
            <person name="Yuan L."/>
        </authorList>
    </citation>
    <scope>NUCLEOTIDE SEQUENCE [LARGE SCALE GENOMIC DNA]</scope>
    <source>
        <strain evidence="1">ZHUSHIDOU_FW_LH</strain>
        <tissue evidence="1">Leaf</tissue>
    </source>
</reference>
<keyword evidence="2" id="KW-1185">Reference proteome</keyword>
<evidence type="ECO:0000313" key="1">
    <source>
        <dbReference type="EMBL" id="KAK7247065.1"/>
    </source>
</evidence>
<gene>
    <name evidence="1" type="ORF">RIF29_41941</name>
</gene>
<evidence type="ECO:0000313" key="2">
    <source>
        <dbReference type="Proteomes" id="UP001372338"/>
    </source>
</evidence>
<sequence length="67" mass="7164">MVGVYSTECRVQYSISTIIKVLVPLSQVMGSTPRSPIVGIFLDFDFRIMEVLVKFGGVAVVARGAGG</sequence>